<evidence type="ECO:0000313" key="8">
    <source>
        <dbReference type="EnsemblFungi" id="PTTG_07024-t43_1-p1"/>
    </source>
</evidence>
<accession>A0A180GSS6</accession>
<comment type="subcellular location">
    <subcellularLocation>
        <location evidence="1">Membrane</location>
        <topology evidence="1">Multi-pass membrane protein</topology>
    </subcellularLocation>
</comment>
<feature type="transmembrane region" description="Helical" evidence="5">
    <location>
        <begin position="131"/>
        <end position="152"/>
    </location>
</feature>
<dbReference type="Gene3D" id="1.25.10.10">
    <property type="entry name" value="Leucine-rich Repeat Variant"/>
    <property type="match status" value="1"/>
</dbReference>
<feature type="transmembrane region" description="Helical" evidence="5">
    <location>
        <begin position="267"/>
        <end position="286"/>
    </location>
</feature>
<gene>
    <name evidence="7" type="ORF">PTTG_07024</name>
</gene>
<dbReference type="GO" id="GO:0022857">
    <property type="term" value="F:transmembrane transporter activity"/>
    <property type="evidence" value="ECO:0007669"/>
    <property type="project" value="TreeGrafter"/>
</dbReference>
<name>A0A180GSS6_PUCT1</name>
<feature type="transmembrane region" description="Helical" evidence="5">
    <location>
        <begin position="203"/>
        <end position="220"/>
    </location>
</feature>
<dbReference type="Proteomes" id="UP000005240">
    <property type="component" value="Unassembled WGS sequence"/>
</dbReference>
<dbReference type="SUPFAM" id="SSF48371">
    <property type="entry name" value="ARM repeat"/>
    <property type="match status" value="1"/>
</dbReference>
<dbReference type="PANTHER" id="PTHR23501:SF87">
    <property type="entry name" value="SIDEROPHORE IRON TRANSPORTER 2"/>
    <property type="match status" value="1"/>
</dbReference>
<reference evidence="8" key="4">
    <citation type="submission" date="2025-05" db="UniProtKB">
        <authorList>
            <consortium name="EnsemblFungi"/>
        </authorList>
    </citation>
    <scope>IDENTIFICATION</scope>
    <source>
        <strain evidence="8">isolate 1-1 / race 1 (BBBD)</strain>
    </source>
</reference>
<dbReference type="SUPFAM" id="SSF103473">
    <property type="entry name" value="MFS general substrate transporter"/>
    <property type="match status" value="1"/>
</dbReference>
<dbReference type="GO" id="GO:0006886">
    <property type="term" value="P:intracellular protein transport"/>
    <property type="evidence" value="ECO:0007669"/>
    <property type="project" value="InterPro"/>
</dbReference>
<dbReference type="InterPro" id="IPR036259">
    <property type="entry name" value="MFS_trans_sf"/>
</dbReference>
<feature type="transmembrane region" description="Helical" evidence="5">
    <location>
        <begin position="331"/>
        <end position="357"/>
    </location>
</feature>
<evidence type="ECO:0000256" key="5">
    <source>
        <dbReference type="SAM" id="Phobius"/>
    </source>
</evidence>
<dbReference type="OrthoDB" id="2241241at2759"/>
<feature type="transmembrane region" description="Helical" evidence="5">
    <location>
        <begin position="50"/>
        <end position="70"/>
    </location>
</feature>
<reference evidence="7" key="2">
    <citation type="submission" date="2016-05" db="EMBL/GenBank/DDBJ databases">
        <title>Comparative analysis highlights variable genome content of wheat rusts and divergence of the mating loci.</title>
        <authorList>
            <person name="Cuomo C.A."/>
            <person name="Bakkeren G."/>
            <person name="Szabo L."/>
            <person name="Khalil H."/>
            <person name="Joly D."/>
            <person name="Goldberg J."/>
            <person name="Young S."/>
            <person name="Zeng Q."/>
            <person name="Fellers J."/>
        </authorList>
    </citation>
    <scope>NUCLEOTIDE SEQUENCE [LARGE SCALE GENOMIC DNA]</scope>
    <source>
        <strain evidence="7">1-1 BBBD Race 1</strain>
    </source>
</reference>
<feature type="transmembrane region" description="Helical" evidence="5">
    <location>
        <begin position="241"/>
        <end position="261"/>
    </location>
</feature>
<sequence length="560" mass="62040">MIIVADTSSLTSWALLTWTITLPWIFTTWIGPVVGSWFLSKGAFGYRTIYLVFGLAVLLCASWLMLVLWMEWCKLKSEARPPARRIALPTSDLDQEDRPGGLWSPPNSPNTILYNSRSSSTSLWSEAWEQLGSVGLVLLTLGFGLLLLPLTWLMKEPGVSWFTVTRCSFFIVGVIVLVCFGIYKNKFAKFPVIPPRLVEHCTVLLGLAVCFWHFIYQFMYESYFTRFLQVARFLSAGDAQYVELSYLFTSCVSAIICGLLVKWTRQYKIWLVFGILLHAVGTLLMVRSCKLDNPMIEIVISQVIGGFGGGFTTLASQLGVQAVVAHQDVGISTAVFLTITQIGGAVGLSLAGLIWTLRLETALSKRLPASEQGNIPKIVSDLRFALTCQGNKHTKLNKAYVNVQRILNWLGDVIKQWANKAQESLNAKGSGGGIGFIPASASSYLSSFGGGGSQTQSGYQAVASSSYITQYHALGLLYAIRQQDQMAVSKLIQQVGRGNSNTLRSPFALCMLIRFASKIMDKDPNLHKQMHEFLEGFLRHKSDMVNYKAAQAFCEMQNMT</sequence>
<feature type="transmembrane region" description="Helical" evidence="5">
    <location>
        <begin position="298"/>
        <end position="319"/>
    </location>
</feature>
<dbReference type="PANTHER" id="PTHR23501">
    <property type="entry name" value="MAJOR FACILITATOR SUPERFAMILY"/>
    <property type="match status" value="1"/>
</dbReference>
<dbReference type="EnsemblFungi" id="PTTG_07024-t43_1">
    <property type="protein sequence ID" value="PTTG_07024-t43_1-p1"/>
    <property type="gene ID" value="PTTG_07024"/>
</dbReference>
<evidence type="ECO:0000256" key="2">
    <source>
        <dbReference type="ARBA" id="ARBA00022692"/>
    </source>
</evidence>
<evidence type="ECO:0000256" key="4">
    <source>
        <dbReference type="ARBA" id="ARBA00023136"/>
    </source>
</evidence>
<dbReference type="GO" id="GO:0030117">
    <property type="term" value="C:membrane coat"/>
    <property type="evidence" value="ECO:0007669"/>
    <property type="project" value="InterPro"/>
</dbReference>
<evidence type="ECO:0000256" key="1">
    <source>
        <dbReference type="ARBA" id="ARBA00004141"/>
    </source>
</evidence>
<keyword evidence="4 5" id="KW-0472">Membrane</keyword>
<dbReference type="InterPro" id="IPR011989">
    <property type="entry name" value="ARM-like"/>
</dbReference>
<organism evidence="7">
    <name type="scientific">Puccinia triticina (isolate 1-1 / race 1 (BBBD))</name>
    <name type="common">Brown leaf rust fungus</name>
    <dbReference type="NCBI Taxonomy" id="630390"/>
    <lineage>
        <taxon>Eukaryota</taxon>
        <taxon>Fungi</taxon>
        <taxon>Dikarya</taxon>
        <taxon>Basidiomycota</taxon>
        <taxon>Pucciniomycotina</taxon>
        <taxon>Pucciniomycetes</taxon>
        <taxon>Pucciniales</taxon>
        <taxon>Pucciniaceae</taxon>
        <taxon>Puccinia</taxon>
    </lineage>
</organism>
<evidence type="ECO:0000313" key="7">
    <source>
        <dbReference type="EMBL" id="OAV95428.1"/>
    </source>
</evidence>
<evidence type="ECO:0000256" key="3">
    <source>
        <dbReference type="ARBA" id="ARBA00022989"/>
    </source>
</evidence>
<dbReference type="InterPro" id="IPR002553">
    <property type="entry name" value="Clathrin/coatomer_adapt-like_N"/>
</dbReference>
<reference evidence="8 9" key="3">
    <citation type="journal article" date="2017" name="G3 (Bethesda)">
        <title>Comparative analysis highlights variable genome content of wheat rusts and divergence of the mating loci.</title>
        <authorList>
            <person name="Cuomo C.A."/>
            <person name="Bakkeren G."/>
            <person name="Khalil H.B."/>
            <person name="Panwar V."/>
            <person name="Joly D."/>
            <person name="Linning R."/>
            <person name="Sakthikumar S."/>
            <person name="Song X."/>
            <person name="Adiconis X."/>
            <person name="Fan L."/>
            <person name="Goldberg J.M."/>
            <person name="Levin J.Z."/>
            <person name="Young S."/>
            <person name="Zeng Q."/>
            <person name="Anikster Y."/>
            <person name="Bruce M."/>
            <person name="Wang M."/>
            <person name="Yin C."/>
            <person name="McCallum B."/>
            <person name="Szabo L.J."/>
            <person name="Hulbert S."/>
            <person name="Chen X."/>
            <person name="Fellers J.P."/>
        </authorList>
    </citation>
    <scope>NUCLEOTIDE SEQUENCE</scope>
    <source>
        <strain evidence="8">isolate 1-1 / race 1 (BBBD)</strain>
        <strain evidence="9">Isolate 1-1 / race 1 (BBBD)</strain>
    </source>
</reference>
<dbReference type="Pfam" id="PF01602">
    <property type="entry name" value="Adaptin_N"/>
    <property type="match status" value="1"/>
</dbReference>
<protein>
    <submittedName>
        <fullName evidence="8">Adaptin_N domain-containing protein</fullName>
    </submittedName>
</protein>
<dbReference type="AlphaFoldDB" id="A0A180GSS6"/>
<keyword evidence="3 5" id="KW-1133">Transmembrane helix</keyword>
<evidence type="ECO:0000313" key="9">
    <source>
        <dbReference type="Proteomes" id="UP000005240"/>
    </source>
</evidence>
<feature type="transmembrane region" description="Helical" evidence="5">
    <location>
        <begin position="15"/>
        <end position="38"/>
    </location>
</feature>
<dbReference type="InterPro" id="IPR016024">
    <property type="entry name" value="ARM-type_fold"/>
</dbReference>
<keyword evidence="9" id="KW-1185">Reference proteome</keyword>
<dbReference type="GO" id="GO:0016192">
    <property type="term" value="P:vesicle-mediated transport"/>
    <property type="evidence" value="ECO:0007669"/>
    <property type="project" value="InterPro"/>
</dbReference>
<dbReference type="EMBL" id="ADAS02000029">
    <property type="protein sequence ID" value="OAV95428.1"/>
    <property type="molecule type" value="Genomic_DNA"/>
</dbReference>
<dbReference type="GO" id="GO:0005886">
    <property type="term" value="C:plasma membrane"/>
    <property type="evidence" value="ECO:0007669"/>
    <property type="project" value="TreeGrafter"/>
</dbReference>
<dbReference type="VEuPathDB" id="FungiDB:PTTG_07024"/>
<dbReference type="STRING" id="630390.A0A180GSS6"/>
<feature type="transmembrane region" description="Helical" evidence="5">
    <location>
        <begin position="164"/>
        <end position="183"/>
    </location>
</feature>
<evidence type="ECO:0000259" key="6">
    <source>
        <dbReference type="Pfam" id="PF01602"/>
    </source>
</evidence>
<reference evidence="7" key="1">
    <citation type="submission" date="2009-11" db="EMBL/GenBank/DDBJ databases">
        <authorList>
            <consortium name="The Broad Institute Genome Sequencing Platform"/>
            <person name="Ward D."/>
            <person name="Feldgarden M."/>
            <person name="Earl A."/>
            <person name="Young S.K."/>
            <person name="Zeng Q."/>
            <person name="Koehrsen M."/>
            <person name="Alvarado L."/>
            <person name="Berlin A."/>
            <person name="Bochicchio J."/>
            <person name="Borenstein D."/>
            <person name="Chapman S.B."/>
            <person name="Chen Z."/>
            <person name="Engels R."/>
            <person name="Freedman E."/>
            <person name="Gellesch M."/>
            <person name="Goldberg J."/>
            <person name="Griggs A."/>
            <person name="Gujja S."/>
            <person name="Heilman E."/>
            <person name="Heiman D."/>
            <person name="Hepburn T."/>
            <person name="Howarth C."/>
            <person name="Jen D."/>
            <person name="Larson L."/>
            <person name="Lewis B."/>
            <person name="Mehta T."/>
            <person name="Park D."/>
            <person name="Pearson M."/>
            <person name="Roberts A."/>
            <person name="Saif S."/>
            <person name="Shea T."/>
            <person name="Shenoy N."/>
            <person name="Sisk P."/>
            <person name="Stolte C."/>
            <person name="Sykes S."/>
            <person name="Thomson T."/>
            <person name="Walk T."/>
            <person name="White J."/>
            <person name="Yandava C."/>
            <person name="Izard J."/>
            <person name="Baranova O.V."/>
            <person name="Blanton J.M."/>
            <person name="Tanner A.C."/>
            <person name="Dewhirst F.E."/>
            <person name="Haas B."/>
            <person name="Nusbaum C."/>
            <person name="Birren B."/>
        </authorList>
    </citation>
    <scope>NUCLEOTIDE SEQUENCE [LARGE SCALE GENOMIC DNA]</scope>
    <source>
        <strain evidence="7">1-1 BBBD Race 1</strain>
    </source>
</reference>
<feature type="domain" description="Clathrin/coatomer adaptor adaptin-like N-terminal" evidence="6">
    <location>
        <begin position="460"/>
        <end position="558"/>
    </location>
</feature>
<dbReference type="Gene3D" id="1.20.1250.20">
    <property type="entry name" value="MFS general substrate transporter like domains"/>
    <property type="match status" value="1"/>
</dbReference>
<keyword evidence="2 5" id="KW-0812">Transmembrane</keyword>
<proteinExistence type="predicted"/>